<dbReference type="EMBL" id="SNYM01000001">
    <property type="protein sequence ID" value="TDQ51354.1"/>
    <property type="molecule type" value="Genomic_DNA"/>
</dbReference>
<accession>A0A4R6V598</accession>
<evidence type="ECO:0000313" key="2">
    <source>
        <dbReference type="Proteomes" id="UP000295375"/>
    </source>
</evidence>
<organism evidence="1 2">
    <name type="scientific">Permianibacter aggregans</name>
    <dbReference type="NCBI Taxonomy" id="1510150"/>
    <lineage>
        <taxon>Bacteria</taxon>
        <taxon>Pseudomonadati</taxon>
        <taxon>Pseudomonadota</taxon>
        <taxon>Gammaproteobacteria</taxon>
        <taxon>Pseudomonadales</taxon>
        <taxon>Pseudomonadaceae</taxon>
        <taxon>Permianibacter</taxon>
    </lineage>
</organism>
<comment type="caution">
    <text evidence="1">The sequence shown here is derived from an EMBL/GenBank/DDBJ whole genome shotgun (WGS) entry which is preliminary data.</text>
</comment>
<name>A0A4R6V598_9GAMM</name>
<protein>
    <submittedName>
        <fullName evidence="1">Uncharacterized protein</fullName>
    </submittedName>
</protein>
<gene>
    <name evidence="1" type="ORF">EV696_101328</name>
</gene>
<reference evidence="1 2" key="1">
    <citation type="submission" date="2019-03" db="EMBL/GenBank/DDBJ databases">
        <title>Genomic Encyclopedia of Type Strains, Phase IV (KMG-IV): sequencing the most valuable type-strain genomes for metagenomic binning, comparative biology and taxonomic classification.</title>
        <authorList>
            <person name="Goeker M."/>
        </authorList>
    </citation>
    <scope>NUCLEOTIDE SEQUENCE [LARGE SCALE GENOMIC DNA]</scope>
    <source>
        <strain evidence="1 2">DSM 103792</strain>
    </source>
</reference>
<dbReference type="AlphaFoldDB" id="A0A4R6V598"/>
<evidence type="ECO:0000313" key="1">
    <source>
        <dbReference type="EMBL" id="TDQ51354.1"/>
    </source>
</evidence>
<dbReference type="Proteomes" id="UP000295375">
    <property type="component" value="Unassembled WGS sequence"/>
</dbReference>
<sequence length="34" mass="3842">MGSPVQIRRCPRNGQVFIEAKPDTSLLQLMVINE</sequence>
<keyword evidence="2" id="KW-1185">Reference proteome</keyword>
<proteinExistence type="predicted"/>